<name>A0A1T4LNP0_9BACT</name>
<protein>
    <submittedName>
        <fullName evidence="1">Uncharacterized protein</fullName>
    </submittedName>
</protein>
<accession>A0A1T4LNP0</accession>
<dbReference type="Proteomes" id="UP000190102">
    <property type="component" value="Unassembled WGS sequence"/>
</dbReference>
<organism evidence="1 2">
    <name type="scientific">Trichlorobacter thiogenes</name>
    <dbReference type="NCBI Taxonomy" id="115783"/>
    <lineage>
        <taxon>Bacteria</taxon>
        <taxon>Pseudomonadati</taxon>
        <taxon>Thermodesulfobacteriota</taxon>
        <taxon>Desulfuromonadia</taxon>
        <taxon>Geobacterales</taxon>
        <taxon>Geobacteraceae</taxon>
        <taxon>Trichlorobacter</taxon>
    </lineage>
</organism>
<sequence>MTDDSVRELLEAAGAQVMARSGRSESYSAPREFSFEAKAIFPNGMGLHIVARQFNYRDPWEATGRVNDLVDVMLLRDGALTPLPKGYPFFQGIEEECGVDETVLKEIIACVSGVNVKLYELQRITGDLD</sequence>
<reference evidence="2" key="1">
    <citation type="submission" date="2017-02" db="EMBL/GenBank/DDBJ databases">
        <authorList>
            <person name="Varghese N."/>
            <person name="Submissions S."/>
        </authorList>
    </citation>
    <scope>NUCLEOTIDE SEQUENCE [LARGE SCALE GENOMIC DNA]</scope>
    <source>
        <strain evidence="2">ATCC BAA-34</strain>
    </source>
</reference>
<dbReference type="EMBL" id="FUWR01000003">
    <property type="protein sequence ID" value="SJZ56283.1"/>
    <property type="molecule type" value="Genomic_DNA"/>
</dbReference>
<evidence type="ECO:0000313" key="2">
    <source>
        <dbReference type="Proteomes" id="UP000190102"/>
    </source>
</evidence>
<keyword evidence="2" id="KW-1185">Reference proteome</keyword>
<proteinExistence type="predicted"/>
<evidence type="ECO:0000313" key="1">
    <source>
        <dbReference type="EMBL" id="SJZ56283.1"/>
    </source>
</evidence>
<gene>
    <name evidence="1" type="ORF">SAMN02745119_00977</name>
</gene>
<dbReference type="AlphaFoldDB" id="A0A1T4LNP0"/>